<evidence type="ECO:0000256" key="3">
    <source>
        <dbReference type="ARBA" id="ARBA00022737"/>
    </source>
</evidence>
<sequence>MADIFEEYFIDTKPLEAISQVVDSIGNDDIKIYNHTHIKNEIHDENSSKKNIDYEDSQQCCSGCNRKIQDKNYLAISSTEKPLNNIVKVTYFHESCLRCWTCCIKLDPNYSCFCRNNKVYCKNHYFKEFSPYKCNGCGDGLSKTDVVFKVQYNTDSYYFKSKKNHCKGTLKKEDIETNVVLFYHPKCHKCFYCSKSLAEGDKFGFNVNFENQKTKTNGIINIVCEEHLFFKDDYIDIKEEVVSDSTTNRSKKVSSKESSGKCSGKSNSSSKKISSHSIISALPPILQYPFEMYTYGEMCSDDQNNLLKRRGPRTTIKQSQLDVLNKIFLTTPKPSKHARAKLSLETGLSMRVIQVWFQNRRSKERRLKHLCNFLRHYDRNGPRPSSQINISPFIEGTDDSEIIVTDDSFNNGYMDLSSLSPSSNTSSNMLNIDVNSFCEEMDYDFDDCRNTEFISEEEVYDNC</sequence>
<dbReference type="CDD" id="cd00086">
    <property type="entry name" value="homeodomain"/>
    <property type="match status" value="1"/>
</dbReference>
<dbReference type="STRING" id="75913.A0A0K0F228"/>
<evidence type="ECO:0000256" key="10">
    <source>
        <dbReference type="PROSITE-ProRule" id="PRU00125"/>
    </source>
</evidence>
<evidence type="ECO:0000256" key="11">
    <source>
        <dbReference type="RuleBase" id="RU000682"/>
    </source>
</evidence>
<evidence type="ECO:0000259" key="14">
    <source>
        <dbReference type="PROSITE" id="PS50071"/>
    </source>
</evidence>
<dbReference type="GO" id="GO:0005634">
    <property type="term" value="C:nucleus"/>
    <property type="evidence" value="ECO:0007669"/>
    <property type="project" value="UniProtKB-SubCell"/>
</dbReference>
<evidence type="ECO:0000256" key="1">
    <source>
        <dbReference type="ARBA" id="ARBA00004123"/>
    </source>
</evidence>
<comment type="subcellular location">
    <subcellularLocation>
        <location evidence="1 9 11">Nucleus</location>
    </subcellularLocation>
</comment>
<dbReference type="SUPFAM" id="SSF46689">
    <property type="entry name" value="Homeodomain-like"/>
    <property type="match status" value="1"/>
</dbReference>
<evidence type="ECO:0000313" key="16">
    <source>
        <dbReference type="WBParaSite" id="SVE_0285400.1"/>
    </source>
</evidence>
<protein>
    <submittedName>
        <fullName evidence="16">Homeobox domain-containing protein</fullName>
    </submittedName>
</protein>
<dbReference type="Gene3D" id="2.10.110.10">
    <property type="entry name" value="Cysteine Rich Protein"/>
    <property type="match status" value="2"/>
</dbReference>
<name>A0A0K0F228_STRVS</name>
<evidence type="ECO:0000256" key="9">
    <source>
        <dbReference type="PROSITE-ProRule" id="PRU00108"/>
    </source>
</evidence>
<dbReference type="WBParaSite" id="SVE_0285400.1">
    <property type="protein sequence ID" value="SVE_0285400.1"/>
    <property type="gene ID" value="SVE_0285400"/>
</dbReference>
<dbReference type="GO" id="GO:0000981">
    <property type="term" value="F:DNA-binding transcription factor activity, RNA polymerase II-specific"/>
    <property type="evidence" value="ECO:0007669"/>
    <property type="project" value="InterPro"/>
</dbReference>
<dbReference type="InterPro" id="IPR001356">
    <property type="entry name" value="HD"/>
</dbReference>
<evidence type="ECO:0000313" key="15">
    <source>
        <dbReference type="Proteomes" id="UP000035680"/>
    </source>
</evidence>
<evidence type="ECO:0000256" key="2">
    <source>
        <dbReference type="ARBA" id="ARBA00022723"/>
    </source>
</evidence>
<dbReference type="InterPro" id="IPR009057">
    <property type="entry name" value="Homeodomain-like_sf"/>
</dbReference>
<dbReference type="InterPro" id="IPR001781">
    <property type="entry name" value="Znf_LIM"/>
</dbReference>
<evidence type="ECO:0000256" key="5">
    <source>
        <dbReference type="ARBA" id="ARBA00023038"/>
    </source>
</evidence>
<dbReference type="PROSITE" id="PS50071">
    <property type="entry name" value="HOMEOBOX_2"/>
    <property type="match status" value="1"/>
</dbReference>
<dbReference type="InterPro" id="IPR050453">
    <property type="entry name" value="LIM_Homeobox_TF"/>
</dbReference>
<dbReference type="InterPro" id="IPR017970">
    <property type="entry name" value="Homeobox_CS"/>
</dbReference>
<keyword evidence="7 9" id="KW-0371">Homeobox</keyword>
<dbReference type="GO" id="GO:0000977">
    <property type="term" value="F:RNA polymerase II transcription regulatory region sequence-specific DNA binding"/>
    <property type="evidence" value="ECO:0007669"/>
    <property type="project" value="TreeGrafter"/>
</dbReference>
<organism evidence="15 16">
    <name type="scientific">Strongyloides venezuelensis</name>
    <name type="common">Threadworm</name>
    <dbReference type="NCBI Taxonomy" id="75913"/>
    <lineage>
        <taxon>Eukaryota</taxon>
        <taxon>Metazoa</taxon>
        <taxon>Ecdysozoa</taxon>
        <taxon>Nematoda</taxon>
        <taxon>Chromadorea</taxon>
        <taxon>Rhabditida</taxon>
        <taxon>Tylenchina</taxon>
        <taxon>Panagrolaimomorpha</taxon>
        <taxon>Strongyloidoidea</taxon>
        <taxon>Strongyloididae</taxon>
        <taxon>Strongyloides</taxon>
    </lineage>
</organism>
<dbReference type="PROSITE" id="PS00027">
    <property type="entry name" value="HOMEOBOX_1"/>
    <property type="match status" value="1"/>
</dbReference>
<feature type="domain" description="LIM zinc-binding" evidence="13">
    <location>
        <begin position="59"/>
        <end position="131"/>
    </location>
</feature>
<dbReference type="PANTHER" id="PTHR24208:SF105">
    <property type="entry name" value="DLIM1"/>
    <property type="match status" value="1"/>
</dbReference>
<evidence type="ECO:0000256" key="7">
    <source>
        <dbReference type="ARBA" id="ARBA00023155"/>
    </source>
</evidence>
<feature type="compositionally biased region" description="Low complexity" evidence="12">
    <location>
        <begin position="260"/>
        <end position="271"/>
    </location>
</feature>
<reference evidence="15" key="1">
    <citation type="submission" date="2014-07" db="EMBL/GenBank/DDBJ databases">
        <authorList>
            <person name="Martin A.A"/>
            <person name="De Silva N."/>
        </authorList>
    </citation>
    <scope>NUCLEOTIDE SEQUENCE</scope>
</reference>
<evidence type="ECO:0000256" key="6">
    <source>
        <dbReference type="ARBA" id="ARBA00023125"/>
    </source>
</evidence>
<dbReference type="Pfam" id="PF00046">
    <property type="entry name" value="Homeodomain"/>
    <property type="match status" value="1"/>
</dbReference>
<keyword evidence="8 9" id="KW-0539">Nucleus</keyword>
<dbReference type="Proteomes" id="UP000035680">
    <property type="component" value="Unassembled WGS sequence"/>
</dbReference>
<accession>A0A0K0F228</accession>
<keyword evidence="4 10" id="KW-0862">Zinc</keyword>
<dbReference type="Gene3D" id="1.10.10.60">
    <property type="entry name" value="Homeodomain-like"/>
    <property type="match status" value="1"/>
</dbReference>
<evidence type="ECO:0000256" key="4">
    <source>
        <dbReference type="ARBA" id="ARBA00022833"/>
    </source>
</evidence>
<evidence type="ECO:0000256" key="12">
    <source>
        <dbReference type="SAM" id="MobiDB-lite"/>
    </source>
</evidence>
<dbReference type="GO" id="GO:0030182">
    <property type="term" value="P:neuron differentiation"/>
    <property type="evidence" value="ECO:0007669"/>
    <property type="project" value="TreeGrafter"/>
</dbReference>
<dbReference type="GO" id="GO:0046872">
    <property type="term" value="F:metal ion binding"/>
    <property type="evidence" value="ECO:0007669"/>
    <property type="project" value="UniProtKB-KW"/>
</dbReference>
<proteinExistence type="predicted"/>
<evidence type="ECO:0000256" key="8">
    <source>
        <dbReference type="ARBA" id="ARBA00023242"/>
    </source>
</evidence>
<keyword evidence="3" id="KW-0677">Repeat</keyword>
<dbReference type="Pfam" id="PF00412">
    <property type="entry name" value="LIM"/>
    <property type="match status" value="1"/>
</dbReference>
<feature type="region of interest" description="Disordered" evidence="12">
    <location>
        <begin position="246"/>
        <end position="271"/>
    </location>
</feature>
<dbReference type="SMART" id="SM00132">
    <property type="entry name" value="LIM"/>
    <property type="match status" value="1"/>
</dbReference>
<dbReference type="AlphaFoldDB" id="A0A0K0F228"/>
<reference evidence="16" key="2">
    <citation type="submission" date="2015-08" db="UniProtKB">
        <authorList>
            <consortium name="WormBaseParasite"/>
        </authorList>
    </citation>
    <scope>IDENTIFICATION</scope>
</reference>
<keyword evidence="15" id="KW-1185">Reference proteome</keyword>
<keyword evidence="5 10" id="KW-0440">LIM domain</keyword>
<evidence type="ECO:0000259" key="13">
    <source>
        <dbReference type="PROSITE" id="PS50023"/>
    </source>
</evidence>
<keyword evidence="6 9" id="KW-0238">DNA-binding</keyword>
<dbReference type="PROSITE" id="PS50023">
    <property type="entry name" value="LIM_DOMAIN_2"/>
    <property type="match status" value="1"/>
</dbReference>
<feature type="DNA-binding region" description="Homeobox" evidence="9">
    <location>
        <begin position="309"/>
        <end position="368"/>
    </location>
</feature>
<dbReference type="PANTHER" id="PTHR24208">
    <property type="entry name" value="LIM/HOMEOBOX PROTEIN LHX"/>
    <property type="match status" value="1"/>
</dbReference>
<keyword evidence="2 10" id="KW-0479">Metal-binding</keyword>
<feature type="domain" description="Homeobox" evidence="14">
    <location>
        <begin position="307"/>
        <end position="367"/>
    </location>
</feature>
<dbReference type="SMART" id="SM00389">
    <property type="entry name" value="HOX"/>
    <property type="match status" value="1"/>
</dbReference>